<dbReference type="OrthoDB" id="196131at2759"/>
<dbReference type="AlphaFoldDB" id="A0A8K0KZE0"/>
<dbReference type="InterPro" id="IPR001650">
    <property type="entry name" value="Helicase_C-like"/>
</dbReference>
<feature type="short sequence motif" description="Q motif" evidence="7">
    <location>
        <begin position="84"/>
        <end position="112"/>
    </location>
</feature>
<dbReference type="Pfam" id="PF00271">
    <property type="entry name" value="Helicase_C"/>
    <property type="match status" value="1"/>
</dbReference>
<dbReference type="SUPFAM" id="SSF52540">
    <property type="entry name" value="P-loop containing nucleoside triphosphate hydrolases"/>
    <property type="match status" value="1"/>
</dbReference>
<gene>
    <name evidence="13" type="ORF">KVT40_007868</name>
</gene>
<evidence type="ECO:0000313" key="13">
    <source>
        <dbReference type="EMBL" id="KAG8624801.1"/>
    </source>
</evidence>
<keyword evidence="4 8" id="KW-0347">Helicase</keyword>
<feature type="domain" description="Helicase ATP-binding" evidence="10">
    <location>
        <begin position="115"/>
        <end position="314"/>
    </location>
</feature>
<keyword evidence="2 8" id="KW-0547">Nucleotide-binding</keyword>
<dbReference type="Gene3D" id="3.40.50.300">
    <property type="entry name" value="P-loop containing nucleotide triphosphate hydrolases"/>
    <property type="match status" value="2"/>
</dbReference>
<keyword evidence="5 8" id="KW-0067">ATP-binding</keyword>
<proteinExistence type="inferred from homology"/>
<feature type="region of interest" description="Disordered" evidence="9">
    <location>
        <begin position="490"/>
        <end position="567"/>
    </location>
</feature>
<dbReference type="InterPro" id="IPR014014">
    <property type="entry name" value="RNA_helicase_DEAD_Q_motif"/>
</dbReference>
<dbReference type="SMART" id="SM00490">
    <property type="entry name" value="HELICc"/>
    <property type="match status" value="1"/>
</dbReference>
<dbReference type="GO" id="GO:0005524">
    <property type="term" value="F:ATP binding"/>
    <property type="evidence" value="ECO:0007669"/>
    <property type="project" value="UniProtKB-KW"/>
</dbReference>
<keyword evidence="3 8" id="KW-0378">Hydrolase</keyword>
<evidence type="ECO:0000259" key="10">
    <source>
        <dbReference type="PROSITE" id="PS51192"/>
    </source>
</evidence>
<dbReference type="SMART" id="SM00487">
    <property type="entry name" value="DEXDc"/>
    <property type="match status" value="1"/>
</dbReference>
<dbReference type="PROSITE" id="PS51192">
    <property type="entry name" value="HELICASE_ATP_BIND_1"/>
    <property type="match status" value="1"/>
</dbReference>
<evidence type="ECO:0000259" key="11">
    <source>
        <dbReference type="PROSITE" id="PS51194"/>
    </source>
</evidence>
<evidence type="ECO:0000256" key="1">
    <source>
        <dbReference type="ARBA" id="ARBA00012552"/>
    </source>
</evidence>
<dbReference type="InterPro" id="IPR011545">
    <property type="entry name" value="DEAD/DEAH_box_helicase_dom"/>
</dbReference>
<evidence type="ECO:0000256" key="8">
    <source>
        <dbReference type="RuleBase" id="RU000492"/>
    </source>
</evidence>
<dbReference type="Proteomes" id="UP000809789">
    <property type="component" value="Unassembled WGS sequence"/>
</dbReference>
<dbReference type="Pfam" id="PF00270">
    <property type="entry name" value="DEAD"/>
    <property type="match status" value="1"/>
</dbReference>
<dbReference type="PANTHER" id="PTHR47958">
    <property type="entry name" value="ATP-DEPENDENT RNA HELICASE DBP3"/>
    <property type="match status" value="1"/>
</dbReference>
<evidence type="ECO:0000256" key="6">
    <source>
        <dbReference type="ARBA" id="ARBA00047984"/>
    </source>
</evidence>
<comment type="similarity">
    <text evidence="8">Belongs to the DEAD box helicase family.</text>
</comment>
<dbReference type="GO" id="GO:0016787">
    <property type="term" value="F:hydrolase activity"/>
    <property type="evidence" value="ECO:0007669"/>
    <property type="project" value="UniProtKB-KW"/>
</dbReference>
<evidence type="ECO:0000256" key="3">
    <source>
        <dbReference type="ARBA" id="ARBA00022801"/>
    </source>
</evidence>
<keyword evidence="14" id="KW-1185">Reference proteome</keyword>
<evidence type="ECO:0000256" key="4">
    <source>
        <dbReference type="ARBA" id="ARBA00022806"/>
    </source>
</evidence>
<evidence type="ECO:0000259" key="12">
    <source>
        <dbReference type="PROSITE" id="PS51195"/>
    </source>
</evidence>
<evidence type="ECO:0000256" key="5">
    <source>
        <dbReference type="ARBA" id="ARBA00022840"/>
    </source>
</evidence>
<dbReference type="EMBL" id="JAESVG020000009">
    <property type="protein sequence ID" value="KAG8624801.1"/>
    <property type="molecule type" value="Genomic_DNA"/>
</dbReference>
<feature type="domain" description="DEAD-box RNA helicase Q" evidence="12">
    <location>
        <begin position="84"/>
        <end position="112"/>
    </location>
</feature>
<evidence type="ECO:0000256" key="2">
    <source>
        <dbReference type="ARBA" id="ARBA00022741"/>
    </source>
</evidence>
<dbReference type="PROSITE" id="PS51195">
    <property type="entry name" value="Q_MOTIF"/>
    <property type="match status" value="1"/>
</dbReference>
<feature type="compositionally biased region" description="Low complexity" evidence="9">
    <location>
        <begin position="510"/>
        <end position="542"/>
    </location>
</feature>
<protein>
    <recommendedName>
        <fullName evidence="1">RNA helicase</fullName>
        <ecNumber evidence="1">3.6.4.13</ecNumber>
    </recommendedName>
</protein>
<organism evidence="13 14">
    <name type="scientific">Elsinoe batatas</name>
    <dbReference type="NCBI Taxonomy" id="2601811"/>
    <lineage>
        <taxon>Eukaryota</taxon>
        <taxon>Fungi</taxon>
        <taxon>Dikarya</taxon>
        <taxon>Ascomycota</taxon>
        <taxon>Pezizomycotina</taxon>
        <taxon>Dothideomycetes</taxon>
        <taxon>Dothideomycetidae</taxon>
        <taxon>Myriangiales</taxon>
        <taxon>Elsinoaceae</taxon>
        <taxon>Elsinoe</taxon>
    </lineage>
</organism>
<dbReference type="CDD" id="cd18787">
    <property type="entry name" value="SF2_C_DEAD"/>
    <property type="match status" value="1"/>
</dbReference>
<comment type="caution">
    <text evidence="13">The sequence shown here is derived from an EMBL/GenBank/DDBJ whole genome shotgun (WGS) entry which is preliminary data.</text>
</comment>
<dbReference type="GO" id="GO:0003676">
    <property type="term" value="F:nucleic acid binding"/>
    <property type="evidence" value="ECO:0007669"/>
    <property type="project" value="InterPro"/>
</dbReference>
<dbReference type="InterPro" id="IPR000629">
    <property type="entry name" value="RNA-helicase_DEAD-box_CS"/>
</dbReference>
<name>A0A8K0KZE0_9PEZI</name>
<dbReference type="EC" id="3.6.4.13" evidence="1"/>
<feature type="domain" description="Helicase C-terminal" evidence="11">
    <location>
        <begin position="342"/>
        <end position="490"/>
    </location>
</feature>
<dbReference type="InterPro" id="IPR014001">
    <property type="entry name" value="Helicase_ATP-bd"/>
</dbReference>
<evidence type="ECO:0000256" key="9">
    <source>
        <dbReference type="SAM" id="MobiDB-lite"/>
    </source>
</evidence>
<sequence>MANPDGNSGMAPSKDSKWSEPTKINYDILQTHNNHNSVVGEIGEVDPALEEQLYGNRVSGAGDSLAALELNVTVEGPERVAPVRTFADADLHPVVLENIQKCGYDRCTAVQAYSIPAVLKGQDVVAVSQTGSGKTAAYLAPIVSTLIGKLDRIKGPRADTRAENYDPEINKVRAEPLVLIVCPTRELAIQIHDETRRIAYRSQLKTTCIYGGTPIKNNLQQLGKGCDILIATPGRLLDMMERQNVISLQRVQFTIIDEADEMLLDTDFSDALEKIMSGCDANENADHRYMMFSATFPKEARSLARQYLQHDHIRIRVGRAGSAHKNVDQEIMWIDRDAKAEAITDLLFSMEPGLTIVFCNTNSGVERLDDVLYNKQLPTVFLHGGRDQMSREDAIRTFHLGKTPILITSSVVARGIDFKNVKTVINYDMPSPTYGGIAEYVHRIGRTGRMGHRGKAISFYNDNDEGIAQDLVNILLECDQEVPDFLAGFKPDDGQVAFQDDTDDEGDNEGGAPAAGTDGAAWGGDATAGATGGDTNNWGGDAPAEPATEMDWGSNANKPASEPVAAW</sequence>
<dbReference type="GO" id="GO:0003724">
    <property type="term" value="F:RNA helicase activity"/>
    <property type="evidence" value="ECO:0007669"/>
    <property type="project" value="UniProtKB-EC"/>
</dbReference>
<reference evidence="13" key="1">
    <citation type="submission" date="2021-07" db="EMBL/GenBank/DDBJ databases">
        <title>Elsinoe batatas strain:CRI-CJ2 Genome sequencing and assembly.</title>
        <authorList>
            <person name="Huang L."/>
        </authorList>
    </citation>
    <scope>NUCLEOTIDE SEQUENCE</scope>
    <source>
        <strain evidence="13">CRI-CJ2</strain>
    </source>
</reference>
<comment type="catalytic activity">
    <reaction evidence="6">
        <text>ATP + H2O = ADP + phosphate + H(+)</text>
        <dbReference type="Rhea" id="RHEA:13065"/>
        <dbReference type="ChEBI" id="CHEBI:15377"/>
        <dbReference type="ChEBI" id="CHEBI:15378"/>
        <dbReference type="ChEBI" id="CHEBI:30616"/>
        <dbReference type="ChEBI" id="CHEBI:43474"/>
        <dbReference type="ChEBI" id="CHEBI:456216"/>
        <dbReference type="EC" id="3.6.4.13"/>
    </reaction>
</comment>
<dbReference type="PROSITE" id="PS00039">
    <property type="entry name" value="DEAD_ATP_HELICASE"/>
    <property type="match status" value="1"/>
</dbReference>
<evidence type="ECO:0000256" key="7">
    <source>
        <dbReference type="PROSITE-ProRule" id="PRU00552"/>
    </source>
</evidence>
<dbReference type="PROSITE" id="PS51194">
    <property type="entry name" value="HELICASE_CTER"/>
    <property type="match status" value="1"/>
</dbReference>
<dbReference type="InterPro" id="IPR027417">
    <property type="entry name" value="P-loop_NTPase"/>
</dbReference>
<accession>A0A8K0KZE0</accession>
<evidence type="ECO:0000313" key="14">
    <source>
        <dbReference type="Proteomes" id="UP000809789"/>
    </source>
</evidence>